<evidence type="ECO:0000313" key="3">
    <source>
        <dbReference type="Proteomes" id="UP000075809"/>
    </source>
</evidence>
<proteinExistence type="predicted"/>
<keyword evidence="1" id="KW-1133">Transmembrane helix</keyword>
<keyword evidence="1" id="KW-0812">Transmembrane</keyword>
<evidence type="ECO:0000313" key="2">
    <source>
        <dbReference type="EMBL" id="KYQ59184.1"/>
    </source>
</evidence>
<keyword evidence="3" id="KW-1185">Reference proteome</keyword>
<dbReference type="AlphaFoldDB" id="A0A151XFL8"/>
<reference evidence="2 3" key="1">
    <citation type="submission" date="2015-09" db="EMBL/GenBank/DDBJ databases">
        <title>Trachymyrmex zeteki WGS genome.</title>
        <authorList>
            <person name="Nygaard S."/>
            <person name="Hu H."/>
            <person name="Boomsma J."/>
            <person name="Zhang G."/>
        </authorList>
    </citation>
    <scope>NUCLEOTIDE SEQUENCE [LARGE SCALE GENOMIC DNA]</scope>
    <source>
        <strain evidence="2">Tzet28-1</strain>
        <tissue evidence="2">Whole body</tissue>
    </source>
</reference>
<accession>A0A151XFL8</accession>
<protein>
    <submittedName>
        <fullName evidence="2">Uncharacterized protein</fullName>
    </submittedName>
</protein>
<evidence type="ECO:0000256" key="1">
    <source>
        <dbReference type="SAM" id="Phobius"/>
    </source>
</evidence>
<dbReference type="EMBL" id="KQ982182">
    <property type="protein sequence ID" value="KYQ59184.1"/>
    <property type="molecule type" value="Genomic_DNA"/>
</dbReference>
<feature type="transmembrane region" description="Helical" evidence="1">
    <location>
        <begin position="76"/>
        <end position="95"/>
    </location>
</feature>
<dbReference type="Proteomes" id="UP000075809">
    <property type="component" value="Unassembled WGS sequence"/>
</dbReference>
<sequence length="177" mass="20547">MRRELVPPVRYRNFLRNWRRRLARRVLYNDGVENGTHRVTAARFARFCQLDFMRLVVSPPFLAFSLRHLFSPRRLGAAKSITLLGGVALLIPLLIPRYVMSLLFSVVNSCRARCNVPESGMNANSDEKIDIRAIARDETTTGYTLRISCLFSLTYYAFFHCACKKRRLTHHILELTR</sequence>
<name>A0A151XFL8_9HYME</name>
<organism evidence="2 3">
    <name type="scientific">Mycetomoellerius zeteki</name>
    <dbReference type="NCBI Taxonomy" id="64791"/>
    <lineage>
        <taxon>Eukaryota</taxon>
        <taxon>Metazoa</taxon>
        <taxon>Ecdysozoa</taxon>
        <taxon>Arthropoda</taxon>
        <taxon>Hexapoda</taxon>
        <taxon>Insecta</taxon>
        <taxon>Pterygota</taxon>
        <taxon>Neoptera</taxon>
        <taxon>Endopterygota</taxon>
        <taxon>Hymenoptera</taxon>
        <taxon>Apocrita</taxon>
        <taxon>Aculeata</taxon>
        <taxon>Formicoidea</taxon>
        <taxon>Formicidae</taxon>
        <taxon>Myrmicinae</taxon>
        <taxon>Mycetomoellerius</taxon>
    </lineage>
</organism>
<gene>
    <name evidence="2" type="ORF">ALC60_01770</name>
</gene>
<keyword evidence="1" id="KW-0472">Membrane</keyword>